<comment type="caution">
    <text evidence="3">The sequence shown here is derived from an EMBL/GenBank/DDBJ whole genome shotgun (WGS) entry which is preliminary data.</text>
</comment>
<proteinExistence type="predicted"/>
<dbReference type="Pfam" id="PF03787">
    <property type="entry name" value="RAMPs"/>
    <property type="match status" value="1"/>
</dbReference>
<evidence type="ECO:0000313" key="4">
    <source>
        <dbReference type="Proteomes" id="UP000610960"/>
    </source>
</evidence>
<dbReference type="InterPro" id="IPR005537">
    <property type="entry name" value="RAMP_III_fam"/>
</dbReference>
<feature type="domain" description="CRISPR type III-associated protein" evidence="2">
    <location>
        <begin position="11"/>
        <end position="190"/>
    </location>
</feature>
<dbReference type="Proteomes" id="UP000610960">
    <property type="component" value="Unassembled WGS sequence"/>
</dbReference>
<dbReference type="GO" id="GO:0051607">
    <property type="term" value="P:defense response to virus"/>
    <property type="evidence" value="ECO:0007669"/>
    <property type="project" value="UniProtKB-KW"/>
</dbReference>
<evidence type="ECO:0000313" key="3">
    <source>
        <dbReference type="EMBL" id="GGP20780.1"/>
    </source>
</evidence>
<keyword evidence="4" id="KW-1185">Reference proteome</keyword>
<dbReference type="EMBL" id="BMNL01000002">
    <property type="protein sequence ID" value="GGP20780.1"/>
    <property type="molecule type" value="Genomic_DNA"/>
</dbReference>
<dbReference type="AlphaFoldDB" id="A0A830GV99"/>
<dbReference type="RefSeq" id="WP_188596337.1">
    <property type="nucleotide sequence ID" value="NZ_BMNL01000002.1"/>
</dbReference>
<evidence type="ECO:0000259" key="2">
    <source>
        <dbReference type="Pfam" id="PF03787"/>
    </source>
</evidence>
<protein>
    <recommendedName>
        <fullName evidence="2">CRISPR type III-associated protein domain-containing protein</fullName>
    </recommendedName>
</protein>
<gene>
    <name evidence="3" type="ORF">GCM10007981_10240</name>
</gene>
<accession>A0A830GV99</accession>
<dbReference type="OrthoDB" id="102565at2157"/>
<name>A0A830GV99_9CREN</name>
<organism evidence="3 4">
    <name type="scientific">Thermocladium modestius</name>
    <dbReference type="NCBI Taxonomy" id="62609"/>
    <lineage>
        <taxon>Archaea</taxon>
        <taxon>Thermoproteota</taxon>
        <taxon>Thermoprotei</taxon>
        <taxon>Thermoproteales</taxon>
        <taxon>Thermoproteaceae</taxon>
        <taxon>Thermocladium</taxon>
    </lineage>
</organism>
<evidence type="ECO:0000256" key="1">
    <source>
        <dbReference type="ARBA" id="ARBA00023118"/>
    </source>
</evidence>
<reference evidence="3" key="2">
    <citation type="submission" date="2020-09" db="EMBL/GenBank/DDBJ databases">
        <authorList>
            <person name="Sun Q."/>
            <person name="Ohkuma M."/>
        </authorList>
    </citation>
    <scope>NUCLEOTIDE SEQUENCE</scope>
    <source>
        <strain evidence="3">JCM 10088</strain>
    </source>
</reference>
<keyword evidence="1" id="KW-0051">Antiviral defense</keyword>
<reference evidence="3" key="1">
    <citation type="journal article" date="2014" name="Int. J. Syst. Evol. Microbiol.">
        <title>Complete genome sequence of Corynebacterium casei LMG S-19264T (=DSM 44701T), isolated from a smear-ripened cheese.</title>
        <authorList>
            <consortium name="US DOE Joint Genome Institute (JGI-PGF)"/>
            <person name="Walter F."/>
            <person name="Albersmeier A."/>
            <person name="Kalinowski J."/>
            <person name="Ruckert C."/>
        </authorList>
    </citation>
    <scope>NUCLEOTIDE SEQUENCE</scope>
    <source>
        <strain evidence="3">JCM 10088</strain>
    </source>
</reference>
<sequence>MVLAQISASLATPLLSGSADPNEVDVDYPIRPSEVKGIWRWWARSLVAGALFNRGLLNGESNKNAVKTPTKAEASVISEIVGIDMGLGYVGRGKKHRASCFSIEVETMDNVSPKIANNDYNIRDLNRVKLLTLGKRQVEYLDQLRIRIIVDDHLNCGLSSDAVKASLGALGLALNLSCLGKGGRRGLGCLDIQVEGNYSRLFNMEWRIGDAVNEAMNYVDKVVGNHVLERMAGSSGRSRCSLSPIPSVTISDLTNCVDRNYRSNRDQKLFSFQVITMEAGKDKLQLLHNFFLRPERARATRGDPRGKDDLRLRLMAWILGLPREQRGTGYEITSGSDRRASPMLLAVHGKTSYLTVLTSADWPRKLMWIDGGNKPINISENDIINATYTALNEFTEYLNRRGIRWHSWP</sequence>